<dbReference type="PROSITE" id="PS50943">
    <property type="entry name" value="HTH_CROC1"/>
    <property type="match status" value="1"/>
</dbReference>
<dbReference type="Gene3D" id="1.10.260.40">
    <property type="entry name" value="lambda repressor-like DNA-binding domains"/>
    <property type="match status" value="1"/>
</dbReference>
<accession>A0ABP3SGV1</accession>
<organism evidence="2 3">
    <name type="scientific">Sporichthya brevicatena</name>
    <dbReference type="NCBI Taxonomy" id="171442"/>
    <lineage>
        <taxon>Bacteria</taxon>
        <taxon>Bacillati</taxon>
        <taxon>Actinomycetota</taxon>
        <taxon>Actinomycetes</taxon>
        <taxon>Sporichthyales</taxon>
        <taxon>Sporichthyaceae</taxon>
        <taxon>Sporichthya</taxon>
    </lineage>
</organism>
<dbReference type="Proteomes" id="UP001500957">
    <property type="component" value="Unassembled WGS sequence"/>
</dbReference>
<protein>
    <submittedName>
        <fullName evidence="2">Helix-turn-helix domain-containing protein</fullName>
    </submittedName>
</protein>
<proteinExistence type="predicted"/>
<gene>
    <name evidence="2" type="ORF">GCM10009547_43180</name>
</gene>
<dbReference type="SUPFAM" id="SSF47413">
    <property type="entry name" value="lambda repressor-like DNA-binding domains"/>
    <property type="match status" value="1"/>
</dbReference>
<evidence type="ECO:0000313" key="3">
    <source>
        <dbReference type="Proteomes" id="UP001500957"/>
    </source>
</evidence>
<sequence length="120" mass="13168">MSDMERYEKKVLATPGAADRVKEIEDELRLAAGLTALREQAGLSQRELAKRIGVSQPRIAAIERARNVTLDVLEQYITAVGGRLELTVVKGDETIALTGLTPARTRRVRSVSPKRTIKSA</sequence>
<dbReference type="SMART" id="SM00530">
    <property type="entry name" value="HTH_XRE"/>
    <property type="match status" value="1"/>
</dbReference>
<evidence type="ECO:0000259" key="1">
    <source>
        <dbReference type="PROSITE" id="PS50943"/>
    </source>
</evidence>
<reference evidence="3" key="1">
    <citation type="journal article" date="2019" name="Int. J. Syst. Evol. Microbiol.">
        <title>The Global Catalogue of Microorganisms (GCM) 10K type strain sequencing project: providing services to taxonomists for standard genome sequencing and annotation.</title>
        <authorList>
            <consortium name="The Broad Institute Genomics Platform"/>
            <consortium name="The Broad Institute Genome Sequencing Center for Infectious Disease"/>
            <person name="Wu L."/>
            <person name="Ma J."/>
        </authorList>
    </citation>
    <scope>NUCLEOTIDE SEQUENCE [LARGE SCALE GENOMIC DNA]</scope>
    <source>
        <strain evidence="3">JCM 10671</strain>
    </source>
</reference>
<dbReference type="CDD" id="cd00093">
    <property type="entry name" value="HTH_XRE"/>
    <property type="match status" value="1"/>
</dbReference>
<keyword evidence="3" id="KW-1185">Reference proteome</keyword>
<dbReference type="InterPro" id="IPR001387">
    <property type="entry name" value="Cro/C1-type_HTH"/>
</dbReference>
<dbReference type="EMBL" id="BAAAHE010000047">
    <property type="protein sequence ID" value="GAA0634503.1"/>
    <property type="molecule type" value="Genomic_DNA"/>
</dbReference>
<comment type="caution">
    <text evidence="2">The sequence shown here is derived from an EMBL/GenBank/DDBJ whole genome shotgun (WGS) entry which is preliminary data.</text>
</comment>
<evidence type="ECO:0000313" key="2">
    <source>
        <dbReference type="EMBL" id="GAA0634503.1"/>
    </source>
</evidence>
<feature type="domain" description="HTH cro/C1-type" evidence="1">
    <location>
        <begin position="34"/>
        <end position="75"/>
    </location>
</feature>
<dbReference type="Pfam" id="PF01381">
    <property type="entry name" value="HTH_3"/>
    <property type="match status" value="1"/>
</dbReference>
<name>A0ABP3SGV1_9ACTN</name>
<dbReference type="InterPro" id="IPR010982">
    <property type="entry name" value="Lambda_DNA-bd_dom_sf"/>
</dbReference>